<keyword evidence="2" id="KW-1185">Reference proteome</keyword>
<proteinExistence type="predicted"/>
<evidence type="ECO:0000313" key="1">
    <source>
        <dbReference type="EMBL" id="WZU67281.1"/>
    </source>
</evidence>
<reference evidence="1" key="1">
    <citation type="submission" date="2024-08" db="EMBL/GenBank/DDBJ databases">
        <title>Phylogenomic analyses of a clade within the roseobacter group suggest taxonomic reassignments of species of the genera Aestuariivita, Citreicella, Loktanella, Nautella, Pelagibaca, Ruegeria, Thalassobius, Thiobacimonas and Tropicibacter, and the proposal o.</title>
        <authorList>
            <person name="Jeon C.O."/>
        </authorList>
    </citation>
    <scope>NUCLEOTIDE SEQUENCE</scope>
    <source>
        <strain evidence="1">SS1-5</strain>
    </source>
</reference>
<evidence type="ECO:0000313" key="2">
    <source>
        <dbReference type="Proteomes" id="UP001470809"/>
    </source>
</evidence>
<dbReference type="RefSeq" id="WP_342076592.1">
    <property type="nucleotide sequence ID" value="NZ_CP151767.2"/>
</dbReference>
<protein>
    <submittedName>
        <fullName evidence="1">Uncharacterized protein</fullName>
    </submittedName>
</protein>
<accession>A0AAN0M8Z8</accession>
<gene>
    <name evidence="1" type="ORF">AABB31_20395</name>
</gene>
<dbReference type="Proteomes" id="UP001470809">
    <property type="component" value="Chromosome"/>
</dbReference>
<dbReference type="KEGG" id="yrh:AABB31_20395"/>
<dbReference type="EMBL" id="CP151767">
    <property type="protein sequence ID" value="WZU67281.1"/>
    <property type="molecule type" value="Genomic_DNA"/>
</dbReference>
<dbReference type="AlphaFoldDB" id="A0AAN0M8Z8"/>
<name>A0AAN0M8Z8_9RHOB</name>
<organism evidence="1 2">
    <name type="scientific">Yoonia rhodophyticola</name>
    <dbReference type="NCBI Taxonomy" id="3137370"/>
    <lineage>
        <taxon>Bacteria</taxon>
        <taxon>Pseudomonadati</taxon>
        <taxon>Pseudomonadota</taxon>
        <taxon>Alphaproteobacteria</taxon>
        <taxon>Rhodobacterales</taxon>
        <taxon>Paracoccaceae</taxon>
        <taxon>Yoonia</taxon>
    </lineage>
</organism>
<sequence length="90" mass="9743">MPRLAEERIGEGFSVASENTGQTFVLQVQFLPNTTLDDIATILLPFSGTISDGPSAIGLVRLAFVTEDDRAQGLEALRMRSDLVSFIAED</sequence>